<comment type="domain">
    <text evidence="5">The RxLR-dEER motif acts to carry the protein into the host cell cytoplasm through binding to cell surface phosphatidylinositol-3-phosphate.</text>
</comment>
<dbReference type="AlphaFoldDB" id="G1FRR8"/>
<evidence type="ECO:0000256" key="5">
    <source>
        <dbReference type="RuleBase" id="RU367124"/>
    </source>
</evidence>
<feature type="signal peptide" evidence="5">
    <location>
        <begin position="1"/>
        <end position="24"/>
    </location>
</feature>
<keyword evidence="3 5" id="KW-0964">Secreted</keyword>
<accession>G1FRR8</accession>
<feature type="chain" id="PRO_5044963628" description="RxLR effector protein" evidence="5">
    <location>
        <begin position="25"/>
        <end position="324"/>
    </location>
</feature>
<evidence type="ECO:0000313" key="6">
    <source>
        <dbReference type="EMBL" id="AEK80806.1"/>
    </source>
</evidence>
<comment type="similarity">
    <text evidence="2 5">Belongs to the RxLR effector family.</text>
</comment>
<protein>
    <recommendedName>
        <fullName evidence="5">RxLR effector protein</fullName>
    </recommendedName>
</protein>
<dbReference type="VEuPathDB" id="FungiDB:PHYSODRAFT_288545"/>
<keyword evidence="4 5" id="KW-0732">Signal</keyword>
<sequence>MRLHGIIALLAAAVLLSAADAAAAKTSPPAIAHSFIAAKNDAPTTKMLRNENRAEGDDEEERAIGDAIGGAITGLASKVQLKFDLRNLLNEGKSADDALALLKFDDKVDDLLSNRRKLKKLTKYVARYKNKFPESDVTVVGTLTNKYGDHALAGMLEAAMSSTNPKTKALAEKLQAEQFRLWHNSASYGGVFGKLELDMAYNPLKGNVYKAWRSYFNVYNNHAEAKAKTTEFKVLKKVFGRRDFAGMIQKAKHDEESGLIAMEFERELFNSWISRKIAPDEVVPKIFRMKSEEKLTKLDNAVTNEYTRWWATAARGAAKNLAKQ</sequence>
<comment type="subcellular location">
    <subcellularLocation>
        <location evidence="1 5">Secreted</location>
    </subcellularLocation>
</comment>
<dbReference type="Pfam" id="PF16810">
    <property type="entry name" value="RXLR"/>
    <property type="match status" value="1"/>
</dbReference>
<evidence type="ECO:0000256" key="3">
    <source>
        <dbReference type="ARBA" id="ARBA00022525"/>
    </source>
</evidence>
<evidence type="ECO:0000256" key="1">
    <source>
        <dbReference type="ARBA" id="ARBA00004613"/>
    </source>
</evidence>
<evidence type="ECO:0000256" key="2">
    <source>
        <dbReference type="ARBA" id="ARBA00010400"/>
    </source>
</evidence>
<gene>
    <name evidence="6" type="primary">Avh</name>
</gene>
<dbReference type="InterPro" id="IPR031825">
    <property type="entry name" value="RXLR"/>
</dbReference>
<reference evidence="6" key="1">
    <citation type="journal article" date="2011" name="Plant Cell">
        <title>Transcriptional programming and functional interactions within the Phytophthora sojae RXLR effector repertoire.</title>
        <authorList>
            <person name="Wang Q."/>
            <person name="Han C."/>
            <person name="Ferreira A.O."/>
            <person name="Yu X."/>
            <person name="Ye W."/>
            <person name="Tripathy S."/>
            <person name="Kale S.D."/>
            <person name="Gu B."/>
            <person name="Sheng Y."/>
            <person name="Sui Y."/>
            <person name="Wang X."/>
            <person name="Zhang Z."/>
            <person name="Cheng B."/>
            <person name="Dong S."/>
            <person name="Shan W."/>
            <person name="Zheng X."/>
            <person name="Dou D."/>
            <person name="Tyler B.M."/>
            <person name="Wang Y."/>
        </authorList>
    </citation>
    <scope>NUCLEOTIDE SEQUENCE</scope>
    <source>
        <strain evidence="6">P7076</strain>
    </source>
</reference>
<comment type="function">
    <text evidence="5">Effector that suppresses plant defense responses during pathogen infection.</text>
</comment>
<proteinExistence type="inferred from homology"/>
<name>G1FRR8_PHYSO</name>
<evidence type="ECO:0000256" key="4">
    <source>
        <dbReference type="ARBA" id="ARBA00022729"/>
    </source>
</evidence>
<dbReference type="EMBL" id="JN253993">
    <property type="protein sequence ID" value="AEK80806.1"/>
    <property type="molecule type" value="Genomic_DNA"/>
</dbReference>
<organism evidence="6">
    <name type="scientific">Phytophthora sojae</name>
    <name type="common">Soybean stem and root rot agent</name>
    <name type="synonym">Phytophthora megasperma f. sp. glycines</name>
    <dbReference type="NCBI Taxonomy" id="67593"/>
    <lineage>
        <taxon>Eukaryota</taxon>
        <taxon>Sar</taxon>
        <taxon>Stramenopiles</taxon>
        <taxon>Oomycota</taxon>
        <taxon>Peronosporomycetes</taxon>
        <taxon>Peronosporales</taxon>
        <taxon>Peronosporaceae</taxon>
        <taxon>Phytophthora</taxon>
    </lineage>
</organism>